<feature type="non-terminal residue" evidence="1">
    <location>
        <position position="263"/>
    </location>
</feature>
<accession>X1JZG6</accession>
<sequence>QEFQKRLGILNNEVELIDNKFENLQIKRNPYYREIRISYPNFATKFKIKFEKYPILPSLSFSKSLSRIITERKFNEEEIIRNWDIENPPHVLEIIEKICEIASKQVNLEPLKENSQYLFLNDVSVGEAINNLSFKIHKGKSIGIMYDINNVEHRLDLLNLFEIIGGLQLDYTGSIEIFGNPLKSLSKKEKEKIFLLPPPYDSVITNMKVKKAIQYKLNLNEIYKERKNVFNTILKNAGLGQNIDEIIEDFIWETTYKFSRKKK</sequence>
<dbReference type="EMBL" id="BARU01031529">
    <property type="protein sequence ID" value="GAH75233.1"/>
    <property type="molecule type" value="Genomic_DNA"/>
</dbReference>
<proteinExistence type="predicted"/>
<gene>
    <name evidence="1" type="ORF">S03H2_49858</name>
</gene>
<organism evidence="1">
    <name type="scientific">marine sediment metagenome</name>
    <dbReference type="NCBI Taxonomy" id="412755"/>
    <lineage>
        <taxon>unclassified sequences</taxon>
        <taxon>metagenomes</taxon>
        <taxon>ecological metagenomes</taxon>
    </lineage>
</organism>
<feature type="non-terminal residue" evidence="1">
    <location>
        <position position="1"/>
    </location>
</feature>
<evidence type="ECO:0000313" key="1">
    <source>
        <dbReference type="EMBL" id="GAH75233.1"/>
    </source>
</evidence>
<reference evidence="1" key="1">
    <citation type="journal article" date="2014" name="Front. Microbiol.">
        <title>High frequency of phylogenetically diverse reductive dehalogenase-homologous genes in deep subseafloor sedimentary metagenomes.</title>
        <authorList>
            <person name="Kawai M."/>
            <person name="Futagami T."/>
            <person name="Toyoda A."/>
            <person name="Takaki Y."/>
            <person name="Nishi S."/>
            <person name="Hori S."/>
            <person name="Arai W."/>
            <person name="Tsubouchi T."/>
            <person name="Morono Y."/>
            <person name="Uchiyama I."/>
            <person name="Ito T."/>
            <person name="Fujiyama A."/>
            <person name="Inagaki F."/>
            <person name="Takami H."/>
        </authorList>
    </citation>
    <scope>NUCLEOTIDE SEQUENCE</scope>
    <source>
        <strain evidence="1">Expedition CK06-06</strain>
    </source>
</reference>
<comment type="caution">
    <text evidence="1">The sequence shown here is derived from an EMBL/GenBank/DDBJ whole genome shotgun (WGS) entry which is preliminary data.</text>
</comment>
<name>X1JZG6_9ZZZZ</name>
<protein>
    <submittedName>
        <fullName evidence="1">Uncharacterized protein</fullName>
    </submittedName>
</protein>
<dbReference type="AlphaFoldDB" id="X1JZG6"/>